<feature type="transmembrane region" description="Helical" evidence="1">
    <location>
        <begin position="42"/>
        <end position="61"/>
    </location>
</feature>
<dbReference type="RefSeq" id="WP_051290615.1">
    <property type="nucleotide sequence ID" value="NZ_JAWZLG010000086.1"/>
</dbReference>
<feature type="transmembrane region" description="Helical" evidence="1">
    <location>
        <begin position="12"/>
        <end position="30"/>
    </location>
</feature>
<keyword evidence="3" id="KW-1185">Reference proteome</keyword>
<dbReference type="OrthoDB" id="1099872at2"/>
<organism evidence="2 3">
    <name type="scientific">Dysgonomonas capnocytophagoides</name>
    <dbReference type="NCBI Taxonomy" id="45254"/>
    <lineage>
        <taxon>Bacteria</taxon>
        <taxon>Pseudomonadati</taxon>
        <taxon>Bacteroidota</taxon>
        <taxon>Bacteroidia</taxon>
        <taxon>Bacteroidales</taxon>
        <taxon>Dysgonomonadaceae</taxon>
        <taxon>Dysgonomonas</taxon>
    </lineage>
</organism>
<dbReference type="Proteomes" id="UP000297861">
    <property type="component" value="Unassembled WGS sequence"/>
</dbReference>
<evidence type="ECO:0000256" key="1">
    <source>
        <dbReference type="SAM" id="Phobius"/>
    </source>
</evidence>
<keyword evidence="1" id="KW-1133">Transmembrane helix</keyword>
<dbReference type="AlphaFoldDB" id="A0A4Y8KX52"/>
<keyword evidence="1" id="KW-0472">Membrane</keyword>
<gene>
    <name evidence="2" type="ORF">E2605_15185</name>
</gene>
<evidence type="ECO:0000313" key="2">
    <source>
        <dbReference type="EMBL" id="TFD94705.1"/>
    </source>
</evidence>
<sequence length="115" mass="13536">MKARFLKFSLGGILILGIAGLVVMLLWNSLIPSIFGLTVINYWQALGLWVLSRILFGGFGGRGGFFHHRENPIHKRWRQMTPEQRKEFVEKRRRFGMMNRQFFDRAMYEESGKDQ</sequence>
<dbReference type="STRING" id="1121485.GCA_000426485_01701"/>
<proteinExistence type="predicted"/>
<keyword evidence="1" id="KW-0812">Transmembrane</keyword>
<dbReference type="EMBL" id="SOML01000010">
    <property type="protein sequence ID" value="TFD94705.1"/>
    <property type="molecule type" value="Genomic_DNA"/>
</dbReference>
<name>A0A4Y8KX52_9BACT</name>
<reference evidence="2 3" key="1">
    <citation type="submission" date="2019-03" db="EMBL/GenBank/DDBJ databases">
        <title>San Antonio Military Medical Center submission to MRSN (WRAIR), pending publication.</title>
        <authorList>
            <person name="Blyth D.M."/>
            <person name="Mccarthy S.L."/>
            <person name="Schall S.E."/>
            <person name="Stam J.A."/>
            <person name="Ong A.C."/>
            <person name="Mcgann P.T."/>
        </authorList>
    </citation>
    <scope>NUCLEOTIDE SEQUENCE [LARGE SCALE GENOMIC DNA]</scope>
    <source>
        <strain evidence="2 3">MRSN571793</strain>
    </source>
</reference>
<comment type="caution">
    <text evidence="2">The sequence shown here is derived from an EMBL/GenBank/DDBJ whole genome shotgun (WGS) entry which is preliminary data.</text>
</comment>
<accession>A0A4Y8KX52</accession>
<evidence type="ECO:0000313" key="3">
    <source>
        <dbReference type="Proteomes" id="UP000297861"/>
    </source>
</evidence>
<protein>
    <submittedName>
        <fullName evidence="2">Uncharacterized protein</fullName>
    </submittedName>
</protein>